<evidence type="ECO:0000313" key="2">
    <source>
        <dbReference type="Proteomes" id="UP001259832"/>
    </source>
</evidence>
<dbReference type="AlphaFoldDB" id="A0AAD9GC08"/>
<protein>
    <submittedName>
        <fullName evidence="1">Uncharacterized protein</fullName>
    </submittedName>
</protein>
<keyword evidence="2" id="KW-1185">Reference proteome</keyword>
<accession>A0AAD9GC08</accession>
<gene>
    <name evidence="1" type="ORF">P3T76_010436</name>
</gene>
<comment type="caution">
    <text evidence="1">The sequence shown here is derived from an EMBL/GenBank/DDBJ whole genome shotgun (WGS) entry which is preliminary data.</text>
</comment>
<dbReference type="Proteomes" id="UP001259832">
    <property type="component" value="Unassembled WGS sequence"/>
</dbReference>
<reference evidence="1" key="1">
    <citation type="submission" date="2023-08" db="EMBL/GenBank/DDBJ databases">
        <title>Reference Genome Resource for the Citrus Pathogen Phytophthora citrophthora.</title>
        <authorList>
            <person name="Moller H."/>
            <person name="Coetzee B."/>
            <person name="Rose L.J."/>
            <person name="Van Niekerk J.M."/>
        </authorList>
    </citation>
    <scope>NUCLEOTIDE SEQUENCE</scope>
    <source>
        <strain evidence="1">STE-U-9442</strain>
    </source>
</reference>
<sequence length="99" mass="11787">MGLVRSPTLLGDHLVSQLRKLARTTDDDMPLARTGQYLHKKLRRFEMENRLLLRFADSGRVILLLHRTIESVLGMNDLLEREIREIWDQNLESERFEWI</sequence>
<evidence type="ECO:0000313" key="1">
    <source>
        <dbReference type="EMBL" id="KAK1935741.1"/>
    </source>
</evidence>
<dbReference type="EMBL" id="JASMQC010000022">
    <property type="protein sequence ID" value="KAK1935741.1"/>
    <property type="molecule type" value="Genomic_DNA"/>
</dbReference>
<organism evidence="1 2">
    <name type="scientific">Phytophthora citrophthora</name>
    <dbReference type="NCBI Taxonomy" id="4793"/>
    <lineage>
        <taxon>Eukaryota</taxon>
        <taxon>Sar</taxon>
        <taxon>Stramenopiles</taxon>
        <taxon>Oomycota</taxon>
        <taxon>Peronosporomycetes</taxon>
        <taxon>Peronosporales</taxon>
        <taxon>Peronosporaceae</taxon>
        <taxon>Phytophthora</taxon>
    </lineage>
</organism>
<name>A0AAD9GC08_9STRA</name>
<proteinExistence type="predicted"/>